<evidence type="ECO:0000256" key="3">
    <source>
        <dbReference type="ARBA" id="ARBA00022499"/>
    </source>
</evidence>
<dbReference type="InterPro" id="IPR007239">
    <property type="entry name" value="Atg5"/>
</dbReference>
<organism evidence="11 12">
    <name type="scientific">Toxocara canis</name>
    <name type="common">Canine roundworm</name>
    <dbReference type="NCBI Taxonomy" id="6265"/>
    <lineage>
        <taxon>Eukaryota</taxon>
        <taxon>Metazoa</taxon>
        <taxon>Ecdysozoa</taxon>
        <taxon>Nematoda</taxon>
        <taxon>Chromadorea</taxon>
        <taxon>Rhabditida</taxon>
        <taxon>Spirurina</taxon>
        <taxon>Ascaridomorpha</taxon>
        <taxon>Ascaridoidea</taxon>
        <taxon>Toxocaridae</taxon>
        <taxon>Toxocara</taxon>
    </lineage>
</organism>
<feature type="domain" description="Autophagy protein ATG5 alpha-helical bundle region" evidence="9">
    <location>
        <begin position="143"/>
        <end position="198"/>
    </location>
</feature>
<dbReference type="InterPro" id="IPR048318">
    <property type="entry name" value="ATG5_UblB"/>
</dbReference>
<dbReference type="OrthoDB" id="272162at2759"/>
<dbReference type="InterPro" id="IPR042526">
    <property type="entry name" value="Atg5_HR"/>
</dbReference>
<dbReference type="GO" id="GO:0007033">
    <property type="term" value="P:vacuole organization"/>
    <property type="evidence" value="ECO:0007669"/>
    <property type="project" value="UniProtKB-ARBA"/>
</dbReference>
<evidence type="ECO:0000313" key="12">
    <source>
        <dbReference type="Proteomes" id="UP000031036"/>
    </source>
</evidence>
<dbReference type="OMA" id="SIQKAVW"/>
<dbReference type="Gene3D" id="1.10.246.190">
    <property type="entry name" value="Autophagy protein Apg5, helix rich domain"/>
    <property type="match status" value="1"/>
</dbReference>
<evidence type="ECO:0000259" key="10">
    <source>
        <dbReference type="Pfam" id="PF20638"/>
    </source>
</evidence>
<dbReference type="GO" id="GO:0005776">
    <property type="term" value="C:autophagosome"/>
    <property type="evidence" value="ECO:0007669"/>
    <property type="project" value="TreeGrafter"/>
</dbReference>
<dbReference type="Gene3D" id="3.10.20.90">
    <property type="entry name" value="Phosphatidylinositol 3-kinase Catalytic Subunit, Chain A, domain 1"/>
    <property type="match status" value="1"/>
</dbReference>
<dbReference type="Proteomes" id="UP000031036">
    <property type="component" value="Unassembled WGS sequence"/>
</dbReference>
<proteinExistence type="inferred from homology"/>
<evidence type="ECO:0000256" key="5">
    <source>
        <dbReference type="ARBA" id="ARBA00023006"/>
    </source>
</evidence>
<protein>
    <recommendedName>
        <fullName evidence="7">Autophagy protein 5</fullName>
    </recommendedName>
</protein>
<evidence type="ECO:0000256" key="7">
    <source>
        <dbReference type="RuleBase" id="RU361202"/>
    </source>
</evidence>
<dbReference type="STRING" id="6265.A0A0B2UWE6"/>
<accession>A0A0B2UWE6</accession>
<dbReference type="AlphaFoldDB" id="A0A0B2UWE6"/>
<name>A0A0B2UWE6_TOXCA</name>
<dbReference type="PANTHER" id="PTHR13040:SF2">
    <property type="entry name" value="AUTOPHAGY PROTEIN 5"/>
    <property type="match status" value="1"/>
</dbReference>
<dbReference type="FunFam" id="1.10.246.190:FF:000001">
    <property type="entry name" value="Autophagy related 5"/>
    <property type="match status" value="1"/>
</dbReference>
<reference evidence="11 12" key="1">
    <citation type="submission" date="2014-11" db="EMBL/GenBank/DDBJ databases">
        <title>Genetic blueprint of the zoonotic pathogen Toxocara canis.</title>
        <authorList>
            <person name="Zhu X.-Q."/>
            <person name="Korhonen P.K."/>
            <person name="Cai H."/>
            <person name="Young N.D."/>
            <person name="Nejsum P."/>
            <person name="von Samson-Himmelstjerna G."/>
            <person name="Boag P.R."/>
            <person name="Tan P."/>
            <person name="Li Q."/>
            <person name="Min J."/>
            <person name="Yang Y."/>
            <person name="Wang X."/>
            <person name="Fang X."/>
            <person name="Hall R.S."/>
            <person name="Hofmann A."/>
            <person name="Sternberg P.W."/>
            <person name="Jex A.R."/>
            <person name="Gasser R.B."/>
        </authorList>
    </citation>
    <scope>NUCLEOTIDE SEQUENCE [LARGE SCALE GENOMIC DNA]</scope>
    <source>
        <strain evidence="11">PN_DK_2014</strain>
    </source>
</reference>
<comment type="function">
    <text evidence="7">Involved in autophagic vesicle formation.</text>
</comment>
<sequence length="286" mass="33169">MYGIPSEERDHFVLGCCISMATSFTGMPQDYEVTRKLWDGRIPVQFVLDNSEFLQRSAKPFCTMIPRMSYFPIALPRVLQYFNTIVEHIEPESVWLQYNGQPLKWHYPVGVLFDLLKSDDLLPWTVTLRTKNFPKEVMRCAGDALEISFIQSIKEADQLKHKANIINSMKSDEHKQLWNGLVQDRFDEFWSVNKKLMENSESEAILHIPIRIYEAGRPFRQVLISPLDESGRRRTLGDVLRIVHPEDEVIAISQGILVPLETPLLWMAENFCYLDNFIHVVLTAPT</sequence>
<dbReference type="InterPro" id="IPR048939">
    <property type="entry name" value="ATG5_UblA"/>
</dbReference>
<dbReference type="GO" id="GO:0000422">
    <property type="term" value="P:autophagy of mitochondrion"/>
    <property type="evidence" value="ECO:0007669"/>
    <property type="project" value="TreeGrafter"/>
</dbReference>
<dbReference type="Pfam" id="PF04106">
    <property type="entry name" value="ATG5_UblB"/>
    <property type="match status" value="1"/>
</dbReference>
<dbReference type="GO" id="GO:0034274">
    <property type="term" value="C:Atg12-Atg5-Atg16 complex"/>
    <property type="evidence" value="ECO:0007669"/>
    <property type="project" value="TreeGrafter"/>
</dbReference>
<keyword evidence="3 7" id="KW-1017">Isopeptide bond</keyword>
<keyword evidence="4 7" id="KW-0832">Ubl conjugation</keyword>
<dbReference type="GO" id="GO:0019776">
    <property type="term" value="F:Atg8-family ligase activity"/>
    <property type="evidence" value="ECO:0007669"/>
    <property type="project" value="TreeGrafter"/>
</dbReference>
<keyword evidence="5 7" id="KW-0072">Autophagy</keyword>
<dbReference type="Gene3D" id="3.10.20.620">
    <property type="match status" value="1"/>
</dbReference>
<dbReference type="EMBL" id="JPKZ01003074">
    <property type="protein sequence ID" value="KHN73698.1"/>
    <property type="molecule type" value="Genomic_DNA"/>
</dbReference>
<keyword evidence="12" id="KW-1185">Reference proteome</keyword>
<feature type="domain" description="Autophagy protein ATG5 UblA" evidence="10">
    <location>
        <begin position="37"/>
        <end position="129"/>
    </location>
</feature>
<evidence type="ECO:0000256" key="2">
    <source>
        <dbReference type="ARBA" id="ARBA00006910"/>
    </source>
</evidence>
<keyword evidence="6 7" id="KW-0472">Membrane</keyword>
<dbReference type="GO" id="GO:0006995">
    <property type="term" value="P:cellular response to nitrogen starvation"/>
    <property type="evidence" value="ECO:0007669"/>
    <property type="project" value="TreeGrafter"/>
</dbReference>
<evidence type="ECO:0000259" key="8">
    <source>
        <dbReference type="Pfam" id="PF04106"/>
    </source>
</evidence>
<dbReference type="InterPro" id="IPR048940">
    <property type="entry name" value="ATG5_HBR"/>
</dbReference>
<dbReference type="GO" id="GO:0044233">
    <property type="term" value="C:mitochondria-associated endoplasmic reticulum membrane contact site"/>
    <property type="evidence" value="ECO:0007669"/>
    <property type="project" value="TreeGrafter"/>
</dbReference>
<dbReference type="InterPro" id="IPR042527">
    <property type="entry name" value="Atg5_UblA_dom_sf"/>
</dbReference>
<comment type="similarity">
    <text evidence="2 7">Belongs to the ATG5 family.</text>
</comment>
<evidence type="ECO:0000256" key="4">
    <source>
        <dbReference type="ARBA" id="ARBA00022843"/>
    </source>
</evidence>
<evidence type="ECO:0000313" key="11">
    <source>
        <dbReference type="EMBL" id="KHN73698.1"/>
    </source>
</evidence>
<gene>
    <name evidence="11" type="primary">ATG5</name>
    <name evidence="11" type="ORF">Tcan_16626</name>
</gene>
<evidence type="ECO:0000259" key="9">
    <source>
        <dbReference type="Pfam" id="PF20637"/>
    </source>
</evidence>
<comment type="subunit">
    <text evidence="7">Conjugated with ATG12.</text>
</comment>
<dbReference type="GO" id="GO:0061908">
    <property type="term" value="C:phagophore"/>
    <property type="evidence" value="ECO:0007669"/>
    <property type="project" value="TreeGrafter"/>
</dbReference>
<dbReference type="Pfam" id="PF20638">
    <property type="entry name" value="ATG5_UblA"/>
    <property type="match status" value="1"/>
</dbReference>
<dbReference type="GO" id="GO:0034727">
    <property type="term" value="P:piecemeal microautophagy of the nucleus"/>
    <property type="evidence" value="ECO:0007669"/>
    <property type="project" value="TreeGrafter"/>
</dbReference>
<dbReference type="PANTHER" id="PTHR13040">
    <property type="entry name" value="AUTOPHAGY PROTEIN 5"/>
    <property type="match status" value="1"/>
</dbReference>
<dbReference type="GO" id="GO:0034045">
    <property type="term" value="C:phagophore assembly site membrane"/>
    <property type="evidence" value="ECO:0007669"/>
    <property type="project" value="UniProtKB-SubCell"/>
</dbReference>
<evidence type="ECO:0000256" key="6">
    <source>
        <dbReference type="ARBA" id="ARBA00023136"/>
    </source>
</evidence>
<comment type="subcellular location">
    <subcellularLocation>
        <location evidence="1 7">Preautophagosomal structure membrane</location>
        <topology evidence="1 7">Peripheral membrane protein</topology>
    </subcellularLocation>
</comment>
<comment type="caution">
    <text evidence="11">The sequence shown here is derived from an EMBL/GenBank/DDBJ whole genome shotgun (WGS) entry which is preliminary data.</text>
</comment>
<feature type="domain" description="Autophagy protein ATG5 UblB" evidence="8">
    <location>
        <begin position="207"/>
        <end position="282"/>
    </location>
</feature>
<evidence type="ECO:0000256" key="1">
    <source>
        <dbReference type="ARBA" id="ARBA00004623"/>
    </source>
</evidence>
<dbReference type="Pfam" id="PF20637">
    <property type="entry name" value="ATG5_HBR"/>
    <property type="match status" value="1"/>
</dbReference>